<dbReference type="PROSITE" id="PS51736">
    <property type="entry name" value="RECOMBINASES_3"/>
    <property type="match status" value="1"/>
</dbReference>
<keyword evidence="1" id="KW-0238">DNA-binding</keyword>
<dbReference type="InterPro" id="IPR006119">
    <property type="entry name" value="Resolv_N"/>
</dbReference>
<dbReference type="Gene3D" id="3.40.50.1390">
    <property type="entry name" value="Resolvase, N-terminal catalytic domain"/>
    <property type="match status" value="1"/>
</dbReference>
<dbReference type="Gene3D" id="3.90.1750.20">
    <property type="entry name" value="Putative Large Serine Recombinase, Chain B, Domain 2"/>
    <property type="match status" value="1"/>
</dbReference>
<dbReference type="SMART" id="SM00857">
    <property type="entry name" value="Resolvase"/>
    <property type="match status" value="1"/>
</dbReference>
<dbReference type="InterPro" id="IPR011109">
    <property type="entry name" value="DNA_bind_recombinase_dom"/>
</dbReference>
<dbReference type="InterPro" id="IPR038109">
    <property type="entry name" value="DNA_bind_recomb_sf"/>
</dbReference>
<dbReference type="InterPro" id="IPR050639">
    <property type="entry name" value="SSR_resolvase"/>
</dbReference>
<comment type="caution">
    <text evidence="5">The sequence shown here is derived from an EMBL/GenBank/DDBJ whole genome shotgun (WGS) entry which is preliminary data.</text>
</comment>
<accession>A0ABS0US18</accession>
<dbReference type="CDD" id="cd00338">
    <property type="entry name" value="Ser_Recombinase"/>
    <property type="match status" value="1"/>
</dbReference>
<evidence type="ECO:0000313" key="6">
    <source>
        <dbReference type="Proteomes" id="UP000648914"/>
    </source>
</evidence>
<evidence type="ECO:0000256" key="2">
    <source>
        <dbReference type="ARBA" id="ARBA00023172"/>
    </source>
</evidence>
<dbReference type="PANTHER" id="PTHR30461:SF2">
    <property type="entry name" value="SERINE RECOMBINASE PINE-RELATED"/>
    <property type="match status" value="1"/>
</dbReference>
<keyword evidence="6" id="KW-1185">Reference proteome</keyword>
<evidence type="ECO:0000259" key="4">
    <source>
        <dbReference type="PROSITE" id="PS51736"/>
    </source>
</evidence>
<keyword evidence="2" id="KW-0233">DNA recombination</keyword>
<dbReference type="Pfam" id="PF07508">
    <property type="entry name" value="Recombinase"/>
    <property type="match status" value="1"/>
</dbReference>
<dbReference type="RefSeq" id="WP_198718060.1">
    <property type="nucleotide sequence ID" value="NZ_JAEILF010000045.1"/>
</dbReference>
<reference evidence="5 6" key="1">
    <citation type="submission" date="2020-12" db="EMBL/GenBank/DDBJ databases">
        <title>Comparative genomic insights into the epidemiology and virulence of plant pathogenic Pseudomonads from Turkey.</title>
        <authorList>
            <person name="Dillon M."/>
            <person name="Ruiz-Bedoya T."/>
            <person name="Bendalovic-Torma C."/>
            <person name="Guttman K.M."/>
            <person name="Kwak H."/>
            <person name="Middleton M.A."/>
            <person name="Wang P.W."/>
            <person name="Horuz S."/>
            <person name="Aysan Y."/>
            <person name="Guttman D.S."/>
        </authorList>
    </citation>
    <scope>NUCLEOTIDE SEQUENCE [LARGE SCALE GENOMIC DNA]</scope>
    <source>
        <strain evidence="5 6">S5_IA_2b</strain>
    </source>
</reference>
<sequence>MPKAYAYVRWSTAEQGDEGRDSHHRQTTPLQAFTEVTGIPVVETVIDKGISAFRGANARIGQLKGLLDRIESGEIEHGDYIIVESIDRLTRQKLTDSVDLIQSILKKGVRLHTVFDNKTYSYDDPSRDLETLILVGVIAKRAHEESDTKSKRLKSSWLKKRDAAETTIVSKKAPYGFRYDEQSQSFVIAEEEAQEIRYAFELLKYMGVIETLKRINQNSKRKWRKTHIRDLIKHKTPIGVLCLQRRNDDGTKAFDRYVPGYFPKIIEETEFDAAVSAIQSRDKENSRGRRSPNNYNIFRHCIRCHEHQCGMIFNLQGLGNHSKRYAYLVCTDKAEKVCECENRVRFELVFGAFLAFVKKLSENRYIDERTQEKRKVFTWFSQEQYKQMDTVNDAFSRFFSVRDTSAPKEEIRAKKGKLNTEKHTLDMLEASLAQFDGMIPQIFIKRVADSEARINTLEKEIQSLEGALTIEAETLEITTYQDILDLYETEEGRLKLNTFFISRGIVFEVNTNKESNMVGLIVRIKGEENFELHTYHNFPTEKPLKDFGISDLSHIIK</sequence>
<dbReference type="SUPFAM" id="SSF53041">
    <property type="entry name" value="Resolvase-like"/>
    <property type="match status" value="1"/>
</dbReference>
<name>A0ABS0US18_9PSED</name>
<gene>
    <name evidence="5" type="ORF">YA0852_30450</name>
</gene>
<organism evidence="5 6">
    <name type="scientific">Pseudomonas synxantha</name>
    <dbReference type="NCBI Taxonomy" id="47883"/>
    <lineage>
        <taxon>Bacteria</taxon>
        <taxon>Pseudomonadati</taxon>
        <taxon>Pseudomonadota</taxon>
        <taxon>Gammaproteobacteria</taxon>
        <taxon>Pseudomonadales</taxon>
        <taxon>Pseudomonadaceae</taxon>
        <taxon>Pseudomonas</taxon>
    </lineage>
</organism>
<protein>
    <submittedName>
        <fullName evidence="5">Recombinase family protein</fullName>
    </submittedName>
</protein>
<dbReference type="Pfam" id="PF00239">
    <property type="entry name" value="Resolvase"/>
    <property type="match status" value="1"/>
</dbReference>
<dbReference type="InterPro" id="IPR036162">
    <property type="entry name" value="Resolvase-like_N_sf"/>
</dbReference>
<evidence type="ECO:0000256" key="3">
    <source>
        <dbReference type="SAM" id="Coils"/>
    </source>
</evidence>
<dbReference type="PANTHER" id="PTHR30461">
    <property type="entry name" value="DNA-INVERTASE FROM LAMBDOID PROPHAGE"/>
    <property type="match status" value="1"/>
</dbReference>
<keyword evidence="3" id="KW-0175">Coiled coil</keyword>
<feature type="coiled-coil region" evidence="3">
    <location>
        <begin position="447"/>
        <end position="474"/>
    </location>
</feature>
<proteinExistence type="predicted"/>
<dbReference type="EMBL" id="JAEILG010000131">
    <property type="protein sequence ID" value="MBI6568394.1"/>
    <property type="molecule type" value="Genomic_DNA"/>
</dbReference>
<feature type="domain" description="Resolvase/invertase-type recombinase catalytic" evidence="4">
    <location>
        <begin position="3"/>
        <end position="164"/>
    </location>
</feature>
<evidence type="ECO:0000313" key="5">
    <source>
        <dbReference type="EMBL" id="MBI6568394.1"/>
    </source>
</evidence>
<evidence type="ECO:0000256" key="1">
    <source>
        <dbReference type="ARBA" id="ARBA00023125"/>
    </source>
</evidence>
<dbReference type="Proteomes" id="UP000648914">
    <property type="component" value="Unassembled WGS sequence"/>
</dbReference>